<gene>
    <name evidence="1" type="ORF">OM074_12295</name>
</gene>
<dbReference type="EMBL" id="JAPDPI010000024">
    <property type="protein sequence ID" value="MCW3806406.1"/>
    <property type="molecule type" value="Genomic_DNA"/>
</dbReference>
<organism evidence="1 2">
    <name type="scientific">Plebeiibacterium marinum</name>
    <dbReference type="NCBI Taxonomy" id="2992111"/>
    <lineage>
        <taxon>Bacteria</taxon>
        <taxon>Pseudomonadati</taxon>
        <taxon>Bacteroidota</taxon>
        <taxon>Bacteroidia</taxon>
        <taxon>Marinilabiliales</taxon>
        <taxon>Marinilabiliaceae</taxon>
        <taxon>Plebeiibacterium</taxon>
    </lineage>
</organism>
<dbReference type="RefSeq" id="WP_301199820.1">
    <property type="nucleotide sequence ID" value="NZ_JAPDPI010000024.1"/>
</dbReference>
<sequence>MDSELFETRIHLTISDIKKQLINKIIVKTDFYIDSENNEEFENTCEIIKDNMKLVFKDQIPAITFISQKPESNNELYIVCHTVNQQFAKVNFKKVLDHHYITIEHKNGMELLSGGISFNDSSPLLKIQRTMDLAEQILMAEEMNFGHIFRQWDYIPSIAQKTEFNGSVKTTNEIFNEVKSYFLEEALYKSGYPAVSNINVKNGNFTIDFMAFNNYEAFSSLNVESDYYLPFSDQGKLINIEKEEIWFSGSCLNFEPAKDVEKQILKCLQESFKLIEKDLVQPSNSPENNSIKANIKYITAYVKHESYNNKVRDFISQVAPDCTIVITNTEFYQKDKLVEIEGYCSH</sequence>
<protein>
    <submittedName>
        <fullName evidence="1">Uncharacterized protein</fullName>
    </submittedName>
</protein>
<evidence type="ECO:0000313" key="1">
    <source>
        <dbReference type="EMBL" id="MCW3806406.1"/>
    </source>
</evidence>
<name>A0AAE3MF33_9BACT</name>
<accession>A0AAE3MF33</accession>
<reference evidence="1" key="1">
    <citation type="submission" date="2022-10" db="EMBL/GenBank/DDBJ databases">
        <authorList>
            <person name="Yu W.X."/>
        </authorList>
    </citation>
    <scope>NUCLEOTIDE SEQUENCE</scope>
    <source>
        <strain evidence="1">D04</strain>
    </source>
</reference>
<dbReference type="AlphaFoldDB" id="A0AAE3MF33"/>
<evidence type="ECO:0000313" key="2">
    <source>
        <dbReference type="Proteomes" id="UP001207408"/>
    </source>
</evidence>
<dbReference type="Proteomes" id="UP001207408">
    <property type="component" value="Unassembled WGS sequence"/>
</dbReference>
<proteinExistence type="predicted"/>
<keyword evidence="2" id="KW-1185">Reference proteome</keyword>
<comment type="caution">
    <text evidence="1">The sequence shown here is derived from an EMBL/GenBank/DDBJ whole genome shotgun (WGS) entry which is preliminary data.</text>
</comment>